<sequence>MPTDEQKAAIKEKLDARQAHMRESWVRSMEARLVRDQLDICQRSEGVNSYENCRWLAEKYAGMIQTHKMQGYKLVDKLVDL</sequence>
<accession>A0A0D7B7Q2</accession>
<keyword evidence="9" id="KW-1185">Reference proteome</keyword>
<reference evidence="8 9" key="1">
    <citation type="journal article" date="2015" name="Fungal Genet. Biol.">
        <title>Evolution of novel wood decay mechanisms in Agaricales revealed by the genome sequences of Fistulina hepatica and Cylindrobasidium torrendii.</title>
        <authorList>
            <person name="Floudas D."/>
            <person name="Held B.W."/>
            <person name="Riley R."/>
            <person name="Nagy L.G."/>
            <person name="Koehler G."/>
            <person name="Ransdell A.S."/>
            <person name="Younus H."/>
            <person name="Chow J."/>
            <person name="Chiniquy J."/>
            <person name="Lipzen A."/>
            <person name="Tritt A."/>
            <person name="Sun H."/>
            <person name="Haridas S."/>
            <person name="LaButti K."/>
            <person name="Ohm R.A."/>
            <person name="Kues U."/>
            <person name="Blanchette R.A."/>
            <person name="Grigoriev I.V."/>
            <person name="Minto R.E."/>
            <person name="Hibbett D.S."/>
        </authorList>
    </citation>
    <scope>NUCLEOTIDE SEQUENCE [LARGE SCALE GENOMIC DNA]</scope>
    <source>
        <strain evidence="8 9">FP15055 ss-10</strain>
    </source>
</reference>
<keyword evidence="6" id="KW-0496">Mitochondrion</keyword>
<gene>
    <name evidence="8" type="ORF">CYLTODRAFT_491374</name>
</gene>
<organism evidence="8 9">
    <name type="scientific">Cylindrobasidium torrendii FP15055 ss-10</name>
    <dbReference type="NCBI Taxonomy" id="1314674"/>
    <lineage>
        <taxon>Eukaryota</taxon>
        <taxon>Fungi</taxon>
        <taxon>Dikarya</taxon>
        <taxon>Basidiomycota</taxon>
        <taxon>Agaricomycotina</taxon>
        <taxon>Agaricomycetes</taxon>
        <taxon>Agaricomycetidae</taxon>
        <taxon>Agaricales</taxon>
        <taxon>Marasmiineae</taxon>
        <taxon>Physalacriaceae</taxon>
        <taxon>Cylindrobasidium</taxon>
    </lineage>
</organism>
<dbReference type="STRING" id="1314674.A0A0D7B7Q2"/>
<dbReference type="InterPro" id="IPR039993">
    <property type="entry name" value="NDUFB10"/>
</dbReference>
<evidence type="ECO:0000256" key="6">
    <source>
        <dbReference type="ARBA" id="ARBA00023128"/>
    </source>
</evidence>
<evidence type="ECO:0000256" key="1">
    <source>
        <dbReference type="ARBA" id="ARBA00004443"/>
    </source>
</evidence>
<keyword evidence="4" id="KW-0999">Mitochondrion inner membrane</keyword>
<keyword evidence="5" id="KW-0249">Electron transport</keyword>
<dbReference type="OrthoDB" id="10252718at2759"/>
<evidence type="ECO:0000313" key="8">
    <source>
        <dbReference type="EMBL" id="KIY66527.1"/>
    </source>
</evidence>
<keyword evidence="3" id="KW-0679">Respiratory chain</keyword>
<evidence type="ECO:0000256" key="4">
    <source>
        <dbReference type="ARBA" id="ARBA00022792"/>
    </source>
</evidence>
<dbReference type="AlphaFoldDB" id="A0A0D7B7Q2"/>
<protein>
    <recommendedName>
        <fullName evidence="10">NADH-ubiquinone oxidoreductase 12 kDa subunit</fullName>
    </recommendedName>
</protein>
<dbReference type="PANTHER" id="PTHR13094">
    <property type="entry name" value="NADH-UBIQUINONE OXIDOREDUCTASE PDSW SUBUNIT"/>
    <property type="match status" value="1"/>
</dbReference>
<keyword evidence="2" id="KW-0813">Transport</keyword>
<proteinExistence type="predicted"/>
<evidence type="ECO:0000256" key="7">
    <source>
        <dbReference type="ARBA" id="ARBA00023136"/>
    </source>
</evidence>
<keyword evidence="7" id="KW-0472">Membrane</keyword>
<dbReference type="EMBL" id="KN880551">
    <property type="protein sequence ID" value="KIY66527.1"/>
    <property type="molecule type" value="Genomic_DNA"/>
</dbReference>
<dbReference type="GO" id="GO:0005743">
    <property type="term" value="C:mitochondrial inner membrane"/>
    <property type="evidence" value="ECO:0007669"/>
    <property type="project" value="UniProtKB-SubCell"/>
</dbReference>
<evidence type="ECO:0000313" key="9">
    <source>
        <dbReference type="Proteomes" id="UP000054007"/>
    </source>
</evidence>
<comment type="subcellular location">
    <subcellularLocation>
        <location evidence="1">Mitochondrion inner membrane</location>
        <topology evidence="1">Peripheral membrane protein</topology>
        <orientation evidence="1">Matrix side</orientation>
    </subcellularLocation>
</comment>
<dbReference type="Proteomes" id="UP000054007">
    <property type="component" value="Unassembled WGS sequence"/>
</dbReference>
<name>A0A0D7B7Q2_9AGAR</name>
<evidence type="ECO:0000256" key="3">
    <source>
        <dbReference type="ARBA" id="ARBA00022660"/>
    </source>
</evidence>
<dbReference type="PANTHER" id="PTHR13094:SF1">
    <property type="entry name" value="NADH DEHYDROGENASE [UBIQUINONE] 1 BETA SUBCOMPLEX SUBUNIT 10"/>
    <property type="match status" value="1"/>
</dbReference>
<evidence type="ECO:0000256" key="5">
    <source>
        <dbReference type="ARBA" id="ARBA00022982"/>
    </source>
</evidence>
<evidence type="ECO:0000256" key="2">
    <source>
        <dbReference type="ARBA" id="ARBA00022448"/>
    </source>
</evidence>
<evidence type="ECO:0008006" key="10">
    <source>
        <dbReference type="Google" id="ProtNLM"/>
    </source>
</evidence>